<evidence type="ECO:0000256" key="5">
    <source>
        <dbReference type="ARBA" id="ARBA00023002"/>
    </source>
</evidence>
<evidence type="ECO:0000256" key="2">
    <source>
        <dbReference type="ARBA" id="ARBA00001966"/>
    </source>
</evidence>
<dbReference type="SUPFAM" id="SSF53706">
    <property type="entry name" value="Formate dehydrogenase/DMSO reductase, domains 1-3"/>
    <property type="match status" value="1"/>
</dbReference>
<gene>
    <name evidence="7" type="primary">narZ</name>
    <name evidence="7" type="ORF">AFL42_08110</name>
</gene>
<dbReference type="EMBL" id="LGTK01000022">
    <property type="protein sequence ID" value="KPH75800.1"/>
    <property type="molecule type" value="Genomic_DNA"/>
</dbReference>
<feature type="domain" description="Molybdopterin dinucleotide-binding" evidence="6">
    <location>
        <begin position="231"/>
        <end position="342"/>
    </location>
</feature>
<organism evidence="7 8">
    <name type="scientific">Oceanobacillus caeni</name>
    <dbReference type="NCBI Taxonomy" id="405946"/>
    <lineage>
        <taxon>Bacteria</taxon>
        <taxon>Bacillati</taxon>
        <taxon>Bacillota</taxon>
        <taxon>Bacilli</taxon>
        <taxon>Bacillales</taxon>
        <taxon>Bacillaceae</taxon>
        <taxon>Oceanobacillus</taxon>
    </lineage>
</organism>
<dbReference type="SUPFAM" id="SSF50692">
    <property type="entry name" value="ADC-like"/>
    <property type="match status" value="1"/>
</dbReference>
<sequence length="379" mass="42770">DEIAQVHGKIKDWRKGEVEAIPGKTMPNLHVIKRDYPSTYEKMTTIGPNLKNGYGGKGVKIPGEKVFEELKSRLGVSKREGIGKGNPDLSTDEKAINAILLMSGASNGKRAVEGWKSMEAKTGQKLTEIAEAREEEDFTLKEITVQPRTSISTPMWSGMEKDGRRYSPFTVNTEYNLPWHTLTGRQSFYLDHEVMLDYGEGLPLYLPPLNKGPFIKTDKGVEENGKSITVRYLTPHQKWGIHTMFTEAKHMAQLFRGWQVVWMNEEDGHSIGIKDNDFIEVYNRNGAIAARAVLTYRIPKGMVYMYHAQDRTMGVPGTAVNKKRGGTHNSVTRITLKGTHMIGGYSQLSYGFNYYGPTGHQRDTMAIVRPLREVDWLEN</sequence>
<dbReference type="InterPro" id="IPR050123">
    <property type="entry name" value="Prok_molybdopt-oxidoreductase"/>
</dbReference>
<dbReference type="PANTHER" id="PTHR43105">
    <property type="entry name" value="RESPIRATORY NITRATE REDUCTASE"/>
    <property type="match status" value="1"/>
</dbReference>
<dbReference type="Pfam" id="PF01568">
    <property type="entry name" value="Molydop_binding"/>
    <property type="match status" value="1"/>
</dbReference>
<dbReference type="CDD" id="cd02776">
    <property type="entry name" value="MopB_CT_Nitrate-R-NarG-like"/>
    <property type="match status" value="1"/>
</dbReference>
<keyword evidence="3" id="KW-0411">Iron-sulfur</keyword>
<evidence type="ECO:0000256" key="1">
    <source>
        <dbReference type="ARBA" id="ARBA00001942"/>
    </source>
</evidence>
<keyword evidence="5" id="KW-0560">Oxidoreductase</keyword>
<dbReference type="InterPro" id="IPR037943">
    <property type="entry name" value="MopB_CT_Nitrate-R-NarG-like"/>
</dbReference>
<keyword evidence="8" id="KW-1185">Reference proteome</keyword>
<keyword evidence="3" id="KW-0408">Iron</keyword>
<name>A0ABR5MJM2_9BACI</name>
<proteinExistence type="predicted"/>
<comment type="caution">
    <text evidence="7">The sequence shown here is derived from an EMBL/GenBank/DDBJ whole genome shotgun (WGS) entry which is preliminary data.</text>
</comment>
<keyword evidence="3" id="KW-0004">4Fe-4S</keyword>
<accession>A0ABR5MJM2</accession>
<evidence type="ECO:0000259" key="6">
    <source>
        <dbReference type="Pfam" id="PF01568"/>
    </source>
</evidence>
<dbReference type="PANTHER" id="PTHR43105:SF2">
    <property type="entry name" value="RESPIRATORY NITRATE REDUCTASE 2 ALPHA CHAIN"/>
    <property type="match status" value="1"/>
</dbReference>
<evidence type="ECO:0000313" key="8">
    <source>
        <dbReference type="Proteomes" id="UP000037854"/>
    </source>
</evidence>
<comment type="cofactor">
    <cofactor evidence="1">
        <name>Mo-bis(molybdopterin guanine dinucleotide)</name>
        <dbReference type="ChEBI" id="CHEBI:60539"/>
    </cofactor>
</comment>
<keyword evidence="4" id="KW-0500">Molybdenum</keyword>
<dbReference type="InterPro" id="IPR009010">
    <property type="entry name" value="Asp_de-COase-like_dom_sf"/>
</dbReference>
<dbReference type="Proteomes" id="UP000037854">
    <property type="component" value="Unassembled WGS sequence"/>
</dbReference>
<comment type="cofactor">
    <cofactor evidence="2">
        <name>[4Fe-4S] cluster</name>
        <dbReference type="ChEBI" id="CHEBI:49883"/>
    </cofactor>
</comment>
<dbReference type="RefSeq" id="WP_131724654.1">
    <property type="nucleotide sequence ID" value="NZ_LGTK01000022.1"/>
</dbReference>
<protein>
    <submittedName>
        <fullName evidence="7">Nitrate reductase</fullName>
    </submittedName>
</protein>
<keyword evidence="3" id="KW-0479">Metal-binding</keyword>
<evidence type="ECO:0000256" key="4">
    <source>
        <dbReference type="ARBA" id="ARBA00022505"/>
    </source>
</evidence>
<dbReference type="Gene3D" id="3.40.50.12440">
    <property type="match status" value="1"/>
</dbReference>
<dbReference type="InterPro" id="IPR006657">
    <property type="entry name" value="MoPterin_dinucl-bd_dom"/>
</dbReference>
<evidence type="ECO:0000313" key="7">
    <source>
        <dbReference type="EMBL" id="KPH75800.1"/>
    </source>
</evidence>
<reference evidence="7 8" key="1">
    <citation type="submission" date="2015-07" db="EMBL/GenBank/DDBJ databases">
        <title>High-quality draft genome sequence of Oceanobacillus caeni HM6, a bacillus isolated from a human feces.</title>
        <authorList>
            <person name="Kumar J."/>
            <person name="Verma M.K."/>
            <person name="Pandey R."/>
            <person name="Bhambi M."/>
            <person name="Chauhan N."/>
        </authorList>
    </citation>
    <scope>NUCLEOTIDE SEQUENCE [LARGE SCALE GENOMIC DNA]</scope>
    <source>
        <strain evidence="7 8">HM6</strain>
    </source>
</reference>
<feature type="non-terminal residue" evidence="7">
    <location>
        <position position="1"/>
    </location>
</feature>
<evidence type="ECO:0000256" key="3">
    <source>
        <dbReference type="ARBA" id="ARBA00022485"/>
    </source>
</evidence>